<dbReference type="AlphaFoldDB" id="A0A402CWL9"/>
<dbReference type="PRINTS" id="PR00038">
    <property type="entry name" value="HTHLUXR"/>
</dbReference>
<dbReference type="KEGG" id="ccot:CCAX7_62130"/>
<dbReference type="SMART" id="SM00065">
    <property type="entry name" value="GAF"/>
    <property type="match status" value="1"/>
</dbReference>
<protein>
    <submittedName>
        <fullName evidence="4">Uncharacterized protein</fullName>
    </submittedName>
</protein>
<dbReference type="Gene3D" id="3.30.450.40">
    <property type="match status" value="1"/>
</dbReference>
<dbReference type="PROSITE" id="PS50043">
    <property type="entry name" value="HTH_LUXR_2"/>
    <property type="match status" value="1"/>
</dbReference>
<dbReference type="SUPFAM" id="SSF55781">
    <property type="entry name" value="GAF domain-like"/>
    <property type="match status" value="1"/>
</dbReference>
<keyword evidence="3" id="KW-0804">Transcription</keyword>
<dbReference type="SUPFAM" id="SSF46894">
    <property type="entry name" value="C-terminal effector domain of the bipartite response regulators"/>
    <property type="match status" value="1"/>
</dbReference>
<evidence type="ECO:0000313" key="5">
    <source>
        <dbReference type="Proteomes" id="UP000287394"/>
    </source>
</evidence>
<evidence type="ECO:0000313" key="4">
    <source>
        <dbReference type="EMBL" id="BDI34162.1"/>
    </source>
</evidence>
<dbReference type="Gene3D" id="1.10.10.10">
    <property type="entry name" value="Winged helix-like DNA-binding domain superfamily/Winged helix DNA-binding domain"/>
    <property type="match status" value="1"/>
</dbReference>
<dbReference type="Proteomes" id="UP000287394">
    <property type="component" value="Chromosome"/>
</dbReference>
<dbReference type="InterPro" id="IPR003018">
    <property type="entry name" value="GAF"/>
</dbReference>
<dbReference type="Pfam" id="PF13185">
    <property type="entry name" value="GAF_2"/>
    <property type="match status" value="1"/>
</dbReference>
<organism evidence="4 5">
    <name type="scientific">Capsulimonas corticalis</name>
    <dbReference type="NCBI Taxonomy" id="2219043"/>
    <lineage>
        <taxon>Bacteria</taxon>
        <taxon>Bacillati</taxon>
        <taxon>Armatimonadota</taxon>
        <taxon>Armatimonadia</taxon>
        <taxon>Capsulimonadales</taxon>
        <taxon>Capsulimonadaceae</taxon>
        <taxon>Capsulimonas</taxon>
    </lineage>
</organism>
<dbReference type="InterPro" id="IPR016032">
    <property type="entry name" value="Sig_transdc_resp-reg_C-effctor"/>
</dbReference>
<reference evidence="4 5" key="1">
    <citation type="journal article" date="2019" name="Int. J. Syst. Evol. Microbiol.">
        <title>Capsulimonas corticalis gen. nov., sp. nov., an aerobic capsulated bacterium, of a novel bacterial order, Capsulimonadales ord. nov., of the class Armatimonadia of the phylum Armatimonadetes.</title>
        <authorList>
            <person name="Li J."/>
            <person name="Kudo C."/>
            <person name="Tonouchi A."/>
        </authorList>
    </citation>
    <scope>NUCLEOTIDE SEQUENCE [LARGE SCALE GENOMIC DNA]</scope>
    <source>
        <strain evidence="4 5">AX-7</strain>
    </source>
</reference>
<dbReference type="OrthoDB" id="27092at2"/>
<dbReference type="InterPro" id="IPR000792">
    <property type="entry name" value="Tscrpt_reg_LuxR_C"/>
</dbReference>
<dbReference type="CDD" id="cd06170">
    <property type="entry name" value="LuxR_C_like"/>
    <property type="match status" value="1"/>
</dbReference>
<dbReference type="PANTHER" id="PTHR44688:SF16">
    <property type="entry name" value="DNA-BINDING TRANSCRIPTIONAL ACTIVATOR DEVR_DOSR"/>
    <property type="match status" value="1"/>
</dbReference>
<dbReference type="SMART" id="SM00421">
    <property type="entry name" value="HTH_LUXR"/>
    <property type="match status" value="1"/>
</dbReference>
<name>A0A402CWL9_9BACT</name>
<evidence type="ECO:0000256" key="2">
    <source>
        <dbReference type="ARBA" id="ARBA00023125"/>
    </source>
</evidence>
<dbReference type="GO" id="GO:0006355">
    <property type="term" value="P:regulation of DNA-templated transcription"/>
    <property type="evidence" value="ECO:0007669"/>
    <property type="project" value="InterPro"/>
</dbReference>
<dbReference type="InterPro" id="IPR029016">
    <property type="entry name" value="GAF-like_dom_sf"/>
</dbReference>
<keyword evidence="5" id="KW-1185">Reference proteome</keyword>
<dbReference type="Pfam" id="PF00196">
    <property type="entry name" value="GerE"/>
    <property type="match status" value="1"/>
</dbReference>
<sequence>MRGPPPVPEVCTPDAVALIQAMRTLESEIARIPSSEPFQLYQSLHEASAQMLPTDAFYICLYAAHEQRLFFPYNFDGQLYDGPVNIPLGNGPTSWVVRNREPFVLECDDRRVQDGGVSFGDSERCSQSAIHVPIMRWSGDSLYGVLSAQSYTPGVYGAFAVAYLQWLADRAGAAMDRTHNESDLRRQLAASEDLAADRWRQAIDMSDSFVCTLREIGAQAEMVRSLSSDAAEPLKRAAQKLAQCCYRAQTEASMFPLTGKSSSSSAQSLEASAIGSLTEREREVLGLLALGRTNRQIADELYVSADAVKFHCRNIFQKLNITSRHQTASIVAKLNARSPR</sequence>
<dbReference type="PANTHER" id="PTHR44688">
    <property type="entry name" value="DNA-BINDING TRANSCRIPTIONAL ACTIVATOR DEVR_DOSR"/>
    <property type="match status" value="1"/>
</dbReference>
<proteinExistence type="predicted"/>
<accession>A0A402CWL9</accession>
<gene>
    <name evidence="4" type="ORF">CCAX7_62130</name>
</gene>
<dbReference type="GO" id="GO:0003677">
    <property type="term" value="F:DNA binding"/>
    <property type="evidence" value="ECO:0007669"/>
    <property type="project" value="UniProtKB-KW"/>
</dbReference>
<keyword evidence="2" id="KW-0238">DNA-binding</keyword>
<evidence type="ECO:0000256" key="3">
    <source>
        <dbReference type="ARBA" id="ARBA00023163"/>
    </source>
</evidence>
<evidence type="ECO:0000256" key="1">
    <source>
        <dbReference type="ARBA" id="ARBA00023015"/>
    </source>
</evidence>
<dbReference type="InterPro" id="IPR036388">
    <property type="entry name" value="WH-like_DNA-bd_sf"/>
</dbReference>
<keyword evidence="1" id="KW-0805">Transcription regulation</keyword>
<dbReference type="EMBL" id="AP025739">
    <property type="protein sequence ID" value="BDI34162.1"/>
    <property type="molecule type" value="Genomic_DNA"/>
</dbReference>